<feature type="transmembrane region" description="Helical" evidence="1">
    <location>
        <begin position="75"/>
        <end position="93"/>
    </location>
</feature>
<evidence type="ECO:0000313" key="2">
    <source>
        <dbReference type="EMBL" id="SFV74966.1"/>
    </source>
</evidence>
<dbReference type="AlphaFoldDB" id="A0A1W1D3J2"/>
<evidence type="ECO:0000256" key="1">
    <source>
        <dbReference type="SAM" id="Phobius"/>
    </source>
</evidence>
<sequence length="147" mass="17604">MSKFFQALLSGLFFTYFIDFFFFLGLKKNYIDPLQIDIYYNIFFADNQNVWVYLLLSIFIGYIVIYINITFIKVFILSILFVLGISTNIPQIGHKVGMMLFQKKNVTFKNKRYTFIGDVLYNGRKNITFYDYELQKQIQLKKKELIQ</sequence>
<accession>A0A1W1D3J2</accession>
<organism evidence="2">
    <name type="scientific">hydrothermal vent metagenome</name>
    <dbReference type="NCBI Taxonomy" id="652676"/>
    <lineage>
        <taxon>unclassified sequences</taxon>
        <taxon>metagenomes</taxon>
        <taxon>ecological metagenomes</taxon>
    </lineage>
</organism>
<dbReference type="EMBL" id="FPHP01000011">
    <property type="protein sequence ID" value="SFV74966.1"/>
    <property type="molecule type" value="Genomic_DNA"/>
</dbReference>
<proteinExistence type="predicted"/>
<protein>
    <submittedName>
        <fullName evidence="2">Uncharacterized protein</fullName>
    </submittedName>
</protein>
<feature type="transmembrane region" description="Helical" evidence="1">
    <location>
        <begin position="50"/>
        <end position="69"/>
    </location>
</feature>
<name>A0A1W1D3J2_9ZZZZ</name>
<keyword evidence="1" id="KW-0812">Transmembrane</keyword>
<keyword evidence="1" id="KW-1133">Transmembrane helix</keyword>
<feature type="transmembrane region" description="Helical" evidence="1">
    <location>
        <begin position="6"/>
        <end position="26"/>
    </location>
</feature>
<reference evidence="2" key="1">
    <citation type="submission" date="2016-10" db="EMBL/GenBank/DDBJ databases">
        <authorList>
            <person name="de Groot N.N."/>
        </authorList>
    </citation>
    <scope>NUCLEOTIDE SEQUENCE</scope>
</reference>
<gene>
    <name evidence="2" type="ORF">MNB_SM-3-100</name>
</gene>
<keyword evidence="1" id="KW-0472">Membrane</keyword>